<evidence type="ECO:0000313" key="2">
    <source>
        <dbReference type="EMBL" id="KAF5374064.1"/>
    </source>
</evidence>
<reference evidence="2 3" key="1">
    <citation type="journal article" date="2020" name="ISME J.">
        <title>Uncovering the hidden diversity of litter-decomposition mechanisms in mushroom-forming fungi.</title>
        <authorList>
            <person name="Floudas D."/>
            <person name="Bentzer J."/>
            <person name="Ahren D."/>
            <person name="Johansson T."/>
            <person name="Persson P."/>
            <person name="Tunlid A."/>
        </authorList>
    </citation>
    <scope>NUCLEOTIDE SEQUENCE [LARGE SCALE GENOMIC DNA]</scope>
    <source>
        <strain evidence="2 3">CBS 406.79</strain>
    </source>
</reference>
<comment type="caution">
    <text evidence="2">The sequence shown here is derived from an EMBL/GenBank/DDBJ whole genome shotgun (WGS) entry which is preliminary data.</text>
</comment>
<proteinExistence type="predicted"/>
<dbReference type="PANTHER" id="PTHR38248">
    <property type="entry name" value="FUNK1 6"/>
    <property type="match status" value="1"/>
</dbReference>
<evidence type="ECO:0000313" key="3">
    <source>
        <dbReference type="Proteomes" id="UP000518752"/>
    </source>
</evidence>
<dbReference type="Pfam" id="PF17667">
    <property type="entry name" value="Pkinase_fungal"/>
    <property type="match status" value="1"/>
</dbReference>
<dbReference type="Proteomes" id="UP000518752">
    <property type="component" value="Unassembled WGS sequence"/>
</dbReference>
<accession>A0A8H5LYI1</accession>
<evidence type="ECO:0000259" key="1">
    <source>
        <dbReference type="Pfam" id="PF17667"/>
    </source>
</evidence>
<dbReference type="OrthoDB" id="312874at2759"/>
<organism evidence="2 3">
    <name type="scientific">Collybiopsis confluens</name>
    <dbReference type="NCBI Taxonomy" id="2823264"/>
    <lineage>
        <taxon>Eukaryota</taxon>
        <taxon>Fungi</taxon>
        <taxon>Dikarya</taxon>
        <taxon>Basidiomycota</taxon>
        <taxon>Agaricomycotina</taxon>
        <taxon>Agaricomycetes</taxon>
        <taxon>Agaricomycetidae</taxon>
        <taxon>Agaricales</taxon>
        <taxon>Marasmiineae</taxon>
        <taxon>Omphalotaceae</taxon>
        <taxon>Collybiopsis</taxon>
    </lineage>
</organism>
<dbReference type="Gene3D" id="1.10.510.10">
    <property type="entry name" value="Transferase(Phosphotransferase) domain 1"/>
    <property type="match status" value="1"/>
</dbReference>
<dbReference type="SUPFAM" id="SSF56112">
    <property type="entry name" value="Protein kinase-like (PK-like)"/>
    <property type="match status" value="1"/>
</dbReference>
<name>A0A8H5LYI1_9AGAR</name>
<dbReference type="InterPro" id="IPR040976">
    <property type="entry name" value="Pkinase_fungal"/>
</dbReference>
<dbReference type="EMBL" id="JAACJN010000103">
    <property type="protein sequence ID" value="KAF5374064.1"/>
    <property type="molecule type" value="Genomic_DNA"/>
</dbReference>
<dbReference type="PANTHER" id="PTHR38248:SF2">
    <property type="entry name" value="FUNK1 11"/>
    <property type="match status" value="1"/>
</dbReference>
<dbReference type="InterPro" id="IPR011009">
    <property type="entry name" value="Kinase-like_dom_sf"/>
</dbReference>
<protein>
    <recommendedName>
        <fullName evidence="1">Fungal-type protein kinase domain-containing protein</fullName>
    </recommendedName>
</protein>
<dbReference type="AlphaFoldDB" id="A0A8H5LYI1"/>
<keyword evidence="3" id="KW-1185">Reference proteome</keyword>
<feature type="domain" description="Fungal-type protein kinase" evidence="1">
    <location>
        <begin position="174"/>
        <end position="517"/>
    </location>
</feature>
<sequence>MASVAEVPLDWYLDNILPPLPIEANIDSLMESLRRSSVITSDLDDESPGTWLAFSDCEPEKLFEVDILERLCIVFDAIVGATKQQMERVSHSGFQNAVSLQMVSDENEAVNTSKPLAYFLLNNEASYGAEEGAEENHPWYQIINPCFALQPHDVEKNDMEILNQLDDPNDNFVLGAMQNILSKDPCRRFTFGTSINGRRAILWFSNHGFSLKSESFDLFKDHRQLIHLFVSLAFARRSIDLGWDPSLARVRYNPEDKQWRYLIRVDGQTFTTVSVLADYTAHAGRWTRVWLVKDCHGNLRVLKDVWVDDRRQAEHEILEEMLQDVRKACGDEDCEVLKNLLLTPVAFEKVCVDGKVDSTALLQGCKSLLNTLENADTLVEACQRFHYRIVFLEYATPIKDERWLGNVFDTLADAVGALEIIHRAGWVHRDISGGNVYSYVSAESHRGLIGDFEFAKREDQEEPRRIVGTPETIASEAAVWAWLFRPRLPTTGDTVFKFRFRYLFLHDLESIFWILVQVLFFNENTASIVYNTTSFLQRAAMSERLFPSKVDIFSDGLEHICHRSMFLKDPLRFNNYNNGLSRTFDPVKSVVSQIADLLVARYRHIEGSPESLRVSGPNNCEIHEEIQGILDDNRSVIASIRLGQGVRVRKYGVVQIHRQEPHRRGAWLSGQTFHI</sequence>
<gene>
    <name evidence="2" type="ORF">D9757_010743</name>
</gene>